<feature type="domain" description="N-acetyltransferase" evidence="2">
    <location>
        <begin position="35"/>
        <end position="191"/>
    </location>
</feature>
<dbReference type="PANTHER" id="PTHR13947:SF37">
    <property type="entry name" value="LD18367P"/>
    <property type="match status" value="1"/>
</dbReference>
<dbReference type="GO" id="GO:0008080">
    <property type="term" value="F:N-acetyltransferase activity"/>
    <property type="evidence" value="ECO:0007669"/>
    <property type="project" value="InterPro"/>
</dbReference>
<proteinExistence type="predicted"/>
<reference evidence="3 4" key="1">
    <citation type="submission" date="2018-03" db="EMBL/GenBank/DDBJ databases">
        <title>Rhodobacter blasticus.</title>
        <authorList>
            <person name="Meyer T.E."/>
            <person name="Miller S."/>
            <person name="Lodha T."/>
            <person name="Gandham S."/>
            <person name="Chintalapati S."/>
            <person name="Chintalapati V.R."/>
        </authorList>
    </citation>
    <scope>NUCLEOTIDE SEQUENCE [LARGE SCALE GENOMIC DNA]</scope>
    <source>
        <strain evidence="3 4">DSM 2131</strain>
    </source>
</reference>
<protein>
    <submittedName>
        <fullName evidence="3">GNAT family N-acetyltransferase</fullName>
    </submittedName>
</protein>
<sequence>MAGPLRAGPVGPVVLGQGAEHDRGLHRRAGSAGVIRLVALSAAERRRVAHLRPAPGQETFVRDGAYAAAETDPLLDLYAIEEDGAVVGMFKLDRGYADAPRHDFARAGDLGLRGVLVDPAHEGRGIGRALLTALPDLVRASYPGFRRLVLTVNLRNTRARAGYLKAGWRDDGGIYHGGDRGQQHILFLPLDV</sequence>
<dbReference type="AlphaFoldDB" id="A0A2T4J942"/>
<dbReference type="PANTHER" id="PTHR13947">
    <property type="entry name" value="GNAT FAMILY N-ACETYLTRANSFERASE"/>
    <property type="match status" value="1"/>
</dbReference>
<dbReference type="InterPro" id="IPR000182">
    <property type="entry name" value="GNAT_dom"/>
</dbReference>
<evidence type="ECO:0000256" key="1">
    <source>
        <dbReference type="ARBA" id="ARBA00022679"/>
    </source>
</evidence>
<name>A0A2T4J942_FUSBL</name>
<comment type="caution">
    <text evidence="3">The sequence shown here is derived from an EMBL/GenBank/DDBJ whole genome shotgun (WGS) entry which is preliminary data.</text>
</comment>
<keyword evidence="4" id="KW-1185">Reference proteome</keyword>
<evidence type="ECO:0000313" key="4">
    <source>
        <dbReference type="Proteomes" id="UP000241362"/>
    </source>
</evidence>
<evidence type="ECO:0000259" key="2">
    <source>
        <dbReference type="PROSITE" id="PS51186"/>
    </source>
</evidence>
<dbReference type="InterPro" id="IPR016181">
    <property type="entry name" value="Acyl_CoA_acyltransferase"/>
</dbReference>
<dbReference type="EMBL" id="PZKE01000008">
    <property type="protein sequence ID" value="PTE14347.1"/>
    <property type="molecule type" value="Genomic_DNA"/>
</dbReference>
<gene>
    <name evidence="3" type="ORF">C5F44_10140</name>
</gene>
<dbReference type="SUPFAM" id="SSF55729">
    <property type="entry name" value="Acyl-CoA N-acyltransferases (Nat)"/>
    <property type="match status" value="1"/>
</dbReference>
<dbReference type="CDD" id="cd04301">
    <property type="entry name" value="NAT_SF"/>
    <property type="match status" value="1"/>
</dbReference>
<organism evidence="3 4">
    <name type="scientific">Fuscovulum blasticum DSM 2131</name>
    <dbReference type="NCBI Taxonomy" id="1188250"/>
    <lineage>
        <taxon>Bacteria</taxon>
        <taxon>Pseudomonadati</taxon>
        <taxon>Pseudomonadota</taxon>
        <taxon>Alphaproteobacteria</taxon>
        <taxon>Rhodobacterales</taxon>
        <taxon>Paracoccaceae</taxon>
        <taxon>Pseudogemmobacter</taxon>
    </lineage>
</organism>
<dbReference type="Gene3D" id="3.40.630.30">
    <property type="match status" value="1"/>
</dbReference>
<accession>A0A2T4J942</accession>
<dbReference type="PROSITE" id="PS51186">
    <property type="entry name" value="GNAT"/>
    <property type="match status" value="1"/>
</dbReference>
<dbReference type="InterPro" id="IPR050769">
    <property type="entry name" value="NAT_camello-type"/>
</dbReference>
<dbReference type="Proteomes" id="UP000241362">
    <property type="component" value="Unassembled WGS sequence"/>
</dbReference>
<keyword evidence="1 3" id="KW-0808">Transferase</keyword>
<evidence type="ECO:0000313" key="3">
    <source>
        <dbReference type="EMBL" id="PTE14347.1"/>
    </source>
</evidence>
<dbReference type="Pfam" id="PF00583">
    <property type="entry name" value="Acetyltransf_1"/>
    <property type="match status" value="1"/>
</dbReference>